<sequence length="458" mass="49886">MTIEDNTAAHPKQMEPIMQDNLLINFTTEFHRIWSTNGSKAKPATFWRPTPAPDALPGYFPLGDVLIPGDTSINGEMVAAVVCEKDMKGAVSPNGKALARPVDFELVWKETGAPSVTRMSIWRPLAPVGYVALGLVCSNDHYKPSLNSVRCVRLDLVIAANVGELIWNDKGSGAKLSFSAFGIEPSTAAAGDIHFAPGTFVGVQGYSKPAAPSTAYGLRMQIPLQVSASPQIPTLTGYAKPAAREPATVTQIARLPWFAVRDHVHSGEQFRNSPYYELKRTDEYVLIGHEHNESDKYRAVKWTAPRSQNAVTMRMFHRFTAIEIVKAWPTVPLSDIRITKFSACLPKTLTHTETSSSGWNELRPQVVIVMAPEQTAVAVYQLQSHYELVREDGTQVAVDFGYTDDSSVLLTQYPPESVEVVSGCPPLTTDTPAAPHIDDANASAQQSSDLAVAIDSAP</sequence>
<dbReference type="Proteomes" id="UP000283650">
    <property type="component" value="Unassembled WGS sequence"/>
</dbReference>
<dbReference type="Pfam" id="PF06101">
    <property type="entry name" value="Vps62"/>
    <property type="match status" value="1"/>
</dbReference>
<reference evidence="2 3" key="1">
    <citation type="submission" date="2016-10" db="EMBL/GenBank/DDBJ databases">
        <title>Comparative genome analysis of multiple Pseudomonas spp. focuses on biocontrol and plant growth promoting traits.</title>
        <authorList>
            <person name="Tao X.-Y."/>
            <person name="Taylor C.G."/>
        </authorList>
    </citation>
    <scope>NUCLEOTIDE SEQUENCE [LARGE SCALE GENOMIC DNA]</scope>
    <source>
        <strain evidence="2 3">2F9</strain>
    </source>
</reference>
<evidence type="ECO:0000313" key="3">
    <source>
        <dbReference type="Proteomes" id="UP000283650"/>
    </source>
</evidence>
<gene>
    <name evidence="2" type="ORF">BK672_10805</name>
</gene>
<accession>A0A423NB07</accession>
<dbReference type="AlphaFoldDB" id="A0A423NB07"/>
<feature type="region of interest" description="Disordered" evidence="1">
    <location>
        <begin position="427"/>
        <end position="458"/>
    </location>
</feature>
<dbReference type="RefSeq" id="WP_123375605.1">
    <property type="nucleotide sequence ID" value="NZ_MOBY01000005.1"/>
</dbReference>
<dbReference type="InterPro" id="IPR009291">
    <property type="entry name" value="Vps62"/>
</dbReference>
<organism evidence="2 3">
    <name type="scientific">Pseudomonas fluorescens</name>
    <dbReference type="NCBI Taxonomy" id="294"/>
    <lineage>
        <taxon>Bacteria</taxon>
        <taxon>Pseudomonadati</taxon>
        <taxon>Pseudomonadota</taxon>
        <taxon>Gammaproteobacteria</taxon>
        <taxon>Pseudomonadales</taxon>
        <taxon>Pseudomonadaceae</taxon>
        <taxon>Pseudomonas</taxon>
    </lineage>
</organism>
<dbReference type="PANTHER" id="PTHR48219:SF2">
    <property type="entry name" value="VACUOLAR PROTEIN SORTING-ASSOCIATED PROTEIN 62"/>
    <property type="match status" value="1"/>
</dbReference>
<evidence type="ECO:0000313" key="2">
    <source>
        <dbReference type="EMBL" id="RON95408.1"/>
    </source>
</evidence>
<comment type="caution">
    <text evidence="2">The sequence shown here is derived from an EMBL/GenBank/DDBJ whole genome shotgun (WGS) entry which is preliminary data.</text>
</comment>
<evidence type="ECO:0008006" key="4">
    <source>
        <dbReference type="Google" id="ProtNLM"/>
    </source>
</evidence>
<dbReference type="EMBL" id="MOBY01000005">
    <property type="protein sequence ID" value="RON95408.1"/>
    <property type="molecule type" value="Genomic_DNA"/>
</dbReference>
<name>A0A423NB07_PSEFL</name>
<protein>
    <recommendedName>
        <fullName evidence="4">DUF946 domain-containing protein</fullName>
    </recommendedName>
</protein>
<dbReference type="PANTHER" id="PTHR48219">
    <property type="entry name" value="VACUOLAR PROTEIN SORTING-ASSOCIATED PROTEIN 62-RELATED"/>
    <property type="match status" value="1"/>
</dbReference>
<proteinExistence type="predicted"/>
<evidence type="ECO:0000256" key="1">
    <source>
        <dbReference type="SAM" id="MobiDB-lite"/>
    </source>
</evidence>